<dbReference type="AlphaFoldDB" id="A0A2M4D3G1"/>
<feature type="chain" id="PRO_5014779261" evidence="1">
    <location>
        <begin position="21"/>
        <end position="109"/>
    </location>
</feature>
<reference evidence="2" key="1">
    <citation type="submission" date="2018-01" db="EMBL/GenBank/DDBJ databases">
        <title>An insight into the sialome of Amazonian anophelines.</title>
        <authorList>
            <person name="Ribeiro J.M."/>
            <person name="Scarpassa V."/>
            <person name="Calvo E."/>
        </authorList>
    </citation>
    <scope>NUCLEOTIDE SEQUENCE</scope>
</reference>
<proteinExistence type="predicted"/>
<feature type="signal peptide" evidence="1">
    <location>
        <begin position="1"/>
        <end position="20"/>
    </location>
</feature>
<evidence type="ECO:0000256" key="1">
    <source>
        <dbReference type="SAM" id="SignalP"/>
    </source>
</evidence>
<organism evidence="2">
    <name type="scientific">Anopheles darlingi</name>
    <name type="common">Mosquito</name>
    <dbReference type="NCBI Taxonomy" id="43151"/>
    <lineage>
        <taxon>Eukaryota</taxon>
        <taxon>Metazoa</taxon>
        <taxon>Ecdysozoa</taxon>
        <taxon>Arthropoda</taxon>
        <taxon>Hexapoda</taxon>
        <taxon>Insecta</taxon>
        <taxon>Pterygota</taxon>
        <taxon>Neoptera</taxon>
        <taxon>Endopterygota</taxon>
        <taxon>Diptera</taxon>
        <taxon>Nematocera</taxon>
        <taxon>Culicoidea</taxon>
        <taxon>Culicidae</taxon>
        <taxon>Anophelinae</taxon>
        <taxon>Anopheles</taxon>
    </lineage>
</organism>
<protein>
    <submittedName>
        <fullName evidence="2">Putative secreted protein</fullName>
    </submittedName>
</protein>
<accession>A0A2M4D3G1</accession>
<name>A0A2M4D3G1_ANODA</name>
<keyword evidence="1" id="KW-0732">Signal</keyword>
<evidence type="ECO:0000313" key="2">
    <source>
        <dbReference type="EMBL" id="MBW72076.1"/>
    </source>
</evidence>
<sequence length="109" mass="11245">MRRSLMPLLVLLSLLRPSYTCSSICSPPENSRLRFDLLSVPPAADPPSPPFAVPVAPTAPSALRPSATAAAAATPIADRPLEMDGSVASPVAAGVATIVRPLLLLLLLP</sequence>
<dbReference type="EMBL" id="GGFL01007898">
    <property type="protein sequence ID" value="MBW72076.1"/>
    <property type="molecule type" value="Transcribed_RNA"/>
</dbReference>